<keyword evidence="10" id="KW-1185">Reference proteome</keyword>
<dbReference type="PANTHER" id="PTHR43731">
    <property type="entry name" value="RHOMBOID PROTEASE"/>
    <property type="match status" value="1"/>
</dbReference>
<evidence type="ECO:0000256" key="2">
    <source>
        <dbReference type="ARBA" id="ARBA00009045"/>
    </source>
</evidence>
<evidence type="ECO:0000256" key="6">
    <source>
        <dbReference type="ARBA" id="ARBA00023136"/>
    </source>
</evidence>
<comment type="subcellular location">
    <subcellularLocation>
        <location evidence="1">Membrane</location>
        <topology evidence="1">Multi-pass membrane protein</topology>
    </subcellularLocation>
</comment>
<dbReference type="Proteomes" id="UP000008493">
    <property type="component" value="Unassembled WGS sequence"/>
</dbReference>
<evidence type="ECO:0000256" key="4">
    <source>
        <dbReference type="ARBA" id="ARBA00022801"/>
    </source>
</evidence>
<dbReference type="GO" id="GO:0016020">
    <property type="term" value="C:membrane"/>
    <property type="evidence" value="ECO:0007669"/>
    <property type="project" value="UniProtKB-SubCell"/>
</dbReference>
<accession>K5Y272</accession>
<keyword evidence="6 7" id="KW-0472">Membrane</keyword>
<dbReference type="STRING" id="597362.K5Y272"/>
<dbReference type="PANTHER" id="PTHR43731:SF14">
    <property type="entry name" value="PRESENILIN-ASSOCIATED RHOMBOID-LIKE PROTEIN, MITOCHONDRIAL"/>
    <property type="match status" value="1"/>
</dbReference>
<dbReference type="RefSeq" id="XP_007327299.1">
    <property type="nucleotide sequence ID" value="XM_007327237.1"/>
</dbReference>
<feature type="transmembrane region" description="Helical" evidence="7">
    <location>
        <begin position="227"/>
        <end position="248"/>
    </location>
</feature>
<dbReference type="Gene3D" id="1.20.1540.10">
    <property type="entry name" value="Rhomboid-like"/>
    <property type="match status" value="1"/>
</dbReference>
<evidence type="ECO:0000256" key="7">
    <source>
        <dbReference type="SAM" id="Phobius"/>
    </source>
</evidence>
<evidence type="ECO:0000256" key="5">
    <source>
        <dbReference type="ARBA" id="ARBA00022989"/>
    </source>
</evidence>
<dbReference type="OMA" id="RSFMHHP"/>
<feature type="transmembrane region" description="Helical" evidence="7">
    <location>
        <begin position="268"/>
        <end position="286"/>
    </location>
</feature>
<evidence type="ECO:0000259" key="8">
    <source>
        <dbReference type="Pfam" id="PF01694"/>
    </source>
</evidence>
<dbReference type="EMBL" id="JH971387">
    <property type="protein sequence ID" value="EKM81950.1"/>
    <property type="molecule type" value="Genomic_DNA"/>
</dbReference>
<sequence>MQQILRSRIIWGALSRNSTLRSQSFFHSSSRSHFRFTRNLRNEVRNEVPSFRQKAGPEIHQDAFTEKLGRPGCRNQILFVAFGTLIAVSYAAQRTNIETEYWKKKLNAVSASWMSAAVTTLDIKRAQQAEFIKKLRDTFTNANNALLQLPPIFRTWAAGGLVAILQPWVDASEGKRLCWKICMLNAAVWVAWKIPRWQPAMAVRFMHNPLSGLSYTLLTSMFSHRGLLHLIMNCLALEGFGSAAYFFLVREQGKQEPPMLESTASFHFLSFFVSAGLFSGLVSHVVSTRFRYPRLVAQLATETHKAKKVDTWAAAVSASSGAATAAVAKKTIPDILPSLGASGAIYSTVVVTALAFPDSQIALFIPPSYPINIQWGVGGLVLMDTIGILRGWRVFDHWAHLGGALFGLAYYTYGPRTWHAFRQALEVEMPNTQ</sequence>
<keyword evidence="3 7" id="KW-0812">Transmembrane</keyword>
<evidence type="ECO:0000256" key="3">
    <source>
        <dbReference type="ARBA" id="ARBA00022692"/>
    </source>
</evidence>
<dbReference type="eggNOG" id="KOG2980">
    <property type="taxonomic scope" value="Eukaryota"/>
</dbReference>
<dbReference type="SUPFAM" id="SSF144091">
    <property type="entry name" value="Rhomboid-like"/>
    <property type="match status" value="1"/>
</dbReference>
<evidence type="ECO:0000313" key="9">
    <source>
        <dbReference type="EMBL" id="EKM81950.1"/>
    </source>
</evidence>
<evidence type="ECO:0000256" key="1">
    <source>
        <dbReference type="ARBA" id="ARBA00004141"/>
    </source>
</evidence>
<dbReference type="HOGENOM" id="CLU_034022_1_0_1"/>
<dbReference type="GO" id="GO:0006465">
    <property type="term" value="P:signal peptide processing"/>
    <property type="evidence" value="ECO:0007669"/>
    <property type="project" value="TreeGrafter"/>
</dbReference>
<organism evidence="9 10">
    <name type="scientific">Agaricus bisporus var. burnettii (strain JB137-S8 / ATCC MYA-4627 / FGSC 10392)</name>
    <name type="common">White button mushroom</name>
    <dbReference type="NCBI Taxonomy" id="597362"/>
    <lineage>
        <taxon>Eukaryota</taxon>
        <taxon>Fungi</taxon>
        <taxon>Dikarya</taxon>
        <taxon>Basidiomycota</taxon>
        <taxon>Agaricomycotina</taxon>
        <taxon>Agaricomycetes</taxon>
        <taxon>Agaricomycetidae</taxon>
        <taxon>Agaricales</taxon>
        <taxon>Agaricineae</taxon>
        <taxon>Agaricaceae</taxon>
        <taxon>Agaricus</taxon>
    </lineage>
</organism>
<dbReference type="GeneID" id="18830889"/>
<proteinExistence type="inferred from homology"/>
<dbReference type="OrthoDB" id="10260614at2759"/>
<gene>
    <name evidence="9" type="ORF">AGABI1DRAFT_70511</name>
</gene>
<dbReference type="InterPro" id="IPR035952">
    <property type="entry name" value="Rhomboid-like_sf"/>
</dbReference>
<dbReference type="InterPro" id="IPR050925">
    <property type="entry name" value="Rhomboid_protease_S54"/>
</dbReference>
<comment type="similarity">
    <text evidence="2">Belongs to the peptidase S54 family.</text>
</comment>
<keyword evidence="5 7" id="KW-1133">Transmembrane helix</keyword>
<dbReference type="FunCoup" id="K5Y272">
    <property type="interactions" value="318"/>
</dbReference>
<protein>
    <recommendedName>
        <fullName evidence="8">Peptidase S54 rhomboid domain-containing protein</fullName>
    </recommendedName>
</protein>
<dbReference type="Pfam" id="PF01694">
    <property type="entry name" value="Rhomboid"/>
    <property type="match status" value="1"/>
</dbReference>
<dbReference type="InParanoid" id="K5Y272"/>
<feature type="domain" description="Peptidase S54 rhomboid" evidence="8">
    <location>
        <begin position="215"/>
        <end position="412"/>
    </location>
</feature>
<dbReference type="GO" id="GO:0004252">
    <property type="term" value="F:serine-type endopeptidase activity"/>
    <property type="evidence" value="ECO:0007669"/>
    <property type="project" value="InterPro"/>
</dbReference>
<dbReference type="InterPro" id="IPR022764">
    <property type="entry name" value="Peptidase_S54_rhomboid_dom"/>
</dbReference>
<reference evidence="10" key="1">
    <citation type="journal article" date="2012" name="Proc. Natl. Acad. Sci. U.S.A.">
        <title>Genome sequence of the button mushroom Agaricus bisporus reveals mechanisms governing adaptation to a humic-rich ecological niche.</title>
        <authorList>
            <person name="Morin E."/>
            <person name="Kohler A."/>
            <person name="Baker A.R."/>
            <person name="Foulongne-Oriol M."/>
            <person name="Lombard V."/>
            <person name="Nagy L.G."/>
            <person name="Ohm R.A."/>
            <person name="Patyshakuliyeva A."/>
            <person name="Brun A."/>
            <person name="Aerts A.L."/>
            <person name="Bailey A.M."/>
            <person name="Billette C."/>
            <person name="Coutinho P.M."/>
            <person name="Deakin G."/>
            <person name="Doddapaneni H."/>
            <person name="Floudas D."/>
            <person name="Grimwood J."/>
            <person name="Hilden K."/>
            <person name="Kuees U."/>
            <person name="LaButti K.M."/>
            <person name="Lapidus A."/>
            <person name="Lindquist E.A."/>
            <person name="Lucas S.M."/>
            <person name="Murat C."/>
            <person name="Riley R.W."/>
            <person name="Salamov A.A."/>
            <person name="Schmutz J."/>
            <person name="Subramanian V."/>
            <person name="Woesten H.A.B."/>
            <person name="Xu J."/>
            <person name="Eastwood D.C."/>
            <person name="Foster G.D."/>
            <person name="Sonnenberg A.S."/>
            <person name="Cullen D."/>
            <person name="de Vries R.P."/>
            <person name="Lundell T."/>
            <person name="Hibbett D.S."/>
            <person name="Henrissat B."/>
            <person name="Burton K.S."/>
            <person name="Kerrigan R.W."/>
            <person name="Challen M.P."/>
            <person name="Grigoriev I.V."/>
            <person name="Martin F."/>
        </authorList>
    </citation>
    <scope>NUCLEOTIDE SEQUENCE [LARGE SCALE GENOMIC DNA]</scope>
    <source>
        <strain evidence="10">JB137-S8 / ATCC MYA-4627 / FGSC 10392</strain>
    </source>
</reference>
<keyword evidence="4" id="KW-0378">Hydrolase</keyword>
<name>K5Y272_AGABU</name>
<dbReference type="KEGG" id="abp:AGABI1DRAFT70511"/>
<dbReference type="AlphaFoldDB" id="K5Y272"/>
<evidence type="ECO:0000313" key="10">
    <source>
        <dbReference type="Proteomes" id="UP000008493"/>
    </source>
</evidence>